<dbReference type="Pfam" id="PF21330">
    <property type="entry name" value="Kazal_C7"/>
    <property type="match status" value="1"/>
</dbReference>
<dbReference type="Pfam" id="PF18434">
    <property type="entry name" value="Kazal_3"/>
    <property type="match status" value="1"/>
</dbReference>
<dbReference type="PANTHER" id="PTHR45742:SF2">
    <property type="entry name" value="COMPLEMENT COMPONENT C7"/>
    <property type="match status" value="1"/>
</dbReference>
<evidence type="ECO:0000313" key="17">
    <source>
        <dbReference type="EMBL" id="KAG8456679.1"/>
    </source>
</evidence>
<organism evidence="17 18">
    <name type="scientific">Hymenochirus boettgeri</name>
    <name type="common">Congo dwarf clawed frog</name>
    <dbReference type="NCBI Taxonomy" id="247094"/>
    <lineage>
        <taxon>Eukaryota</taxon>
        <taxon>Metazoa</taxon>
        <taxon>Chordata</taxon>
        <taxon>Craniata</taxon>
        <taxon>Vertebrata</taxon>
        <taxon>Euteleostomi</taxon>
        <taxon>Amphibia</taxon>
        <taxon>Batrachia</taxon>
        <taxon>Anura</taxon>
        <taxon>Pipoidea</taxon>
        <taxon>Pipidae</taxon>
        <taxon>Pipinae</taxon>
        <taxon>Hymenochirus</taxon>
    </lineage>
</organism>
<comment type="similarity">
    <text evidence="3">Belongs to the complement C6/C7/C8/C9 family.</text>
</comment>
<keyword evidence="9 14" id="KW-1015">Disulfide bond</keyword>
<dbReference type="EMBL" id="JAACNH010000001">
    <property type="protein sequence ID" value="KAG8456679.1"/>
    <property type="molecule type" value="Genomic_DNA"/>
</dbReference>
<keyword evidence="7" id="KW-0204">Cytolysis</keyword>
<evidence type="ECO:0000256" key="13">
    <source>
        <dbReference type="ARBA" id="ARBA00093478"/>
    </source>
</evidence>
<dbReference type="InterPro" id="IPR036383">
    <property type="entry name" value="TSP1_rpt_sf"/>
</dbReference>
<sequence>MLAYTPEVSAKSDFTHEFYNSSWSFVQSTLSVETRNSNYKRLPGSYTYTKEKSYQLMVIKSYIEVAKFINQNPDFLTLAEPFWKELTNLPSIYDYTAYRKFIETYGTHYLQSGSLGGEYNFFFYLESEKMAENGVNIRDIQTCSSKSVNLLIVHYSSEECKKINEVIKSSKGGSDREIRGEIKINGGEAKFVAGLQTINLDNPKANEDRYAAWAGSVSKLPKVIKQKIAPLHELVKEVPCASVKKYFLKQAIEQYLSEGDSCRCQPCRNRVKPLVEGSRCICYCKPNTFGPACEYGKLVEEDSAVTDGSWSCWTPWSPCQKGRRRVRSRVCNNPPPSGGGLNCIGNSIESQACEDSELEYLRTIEPHCFDISILPTSFCPPPPFLENGFVQDANPPYPAGKHIVYTCKPGYALFGDSQALCGQDLKWQSGKMQCQQIMCSHPIVPGNAQIVPEKDVYEIGDKIRLSCVSGFELEGPNSISCTSSLNWLPDIKNVKCSEKAPVTPKATGKQCKPAEKIVEGTCTCRMPTECWVSLDVCTKDGRTGRYIPLTVCKMVSAICLGREYTLVNDNNCKLPGTTGRTCGSCGLWEQCERKTNKCVCREAQTCDDNGISLCVQIDGKQQTMSECEAGILKCRGGVVTIVGITPCDV</sequence>
<protein>
    <recommendedName>
        <fullName evidence="11">Complement component C7</fullName>
    </recommendedName>
</protein>
<reference evidence="17" key="1">
    <citation type="thesis" date="2020" institute="ProQuest LLC" country="789 East Eisenhower Parkway, Ann Arbor, MI, USA">
        <title>Comparative Genomics and Chromosome Evolution.</title>
        <authorList>
            <person name="Mudd A.B."/>
        </authorList>
    </citation>
    <scope>NUCLEOTIDE SEQUENCE</scope>
    <source>
        <strain evidence="17">Female2</strain>
        <tissue evidence="17">Blood</tissue>
    </source>
</reference>
<evidence type="ECO:0000256" key="5">
    <source>
        <dbReference type="ARBA" id="ARBA00022659"/>
    </source>
</evidence>
<dbReference type="PANTHER" id="PTHR45742">
    <property type="entry name" value="COMPLEMENT COMPONENT C6"/>
    <property type="match status" value="1"/>
</dbReference>
<evidence type="ECO:0000256" key="7">
    <source>
        <dbReference type="ARBA" id="ARBA00022852"/>
    </source>
</evidence>
<dbReference type="PROSITE" id="PS50923">
    <property type="entry name" value="SUSHI"/>
    <property type="match status" value="2"/>
</dbReference>
<dbReference type="GO" id="GO:0005576">
    <property type="term" value="C:extracellular region"/>
    <property type="evidence" value="ECO:0007669"/>
    <property type="project" value="UniProtKB-SubCell"/>
</dbReference>
<dbReference type="CDD" id="cd00033">
    <property type="entry name" value="CCP"/>
    <property type="match status" value="2"/>
</dbReference>
<dbReference type="SMART" id="SM00057">
    <property type="entry name" value="FIMAC"/>
    <property type="match status" value="2"/>
</dbReference>
<dbReference type="SMART" id="SM00032">
    <property type="entry name" value="CCP"/>
    <property type="match status" value="2"/>
</dbReference>
<dbReference type="PROSITE" id="PS51412">
    <property type="entry name" value="MACPF_2"/>
    <property type="match status" value="1"/>
</dbReference>
<dbReference type="InterPro" id="IPR000884">
    <property type="entry name" value="TSP1_rpt"/>
</dbReference>
<comment type="subcellular location">
    <subcellularLocation>
        <location evidence="1">Membrane</location>
    </subcellularLocation>
    <subcellularLocation>
        <location evidence="2">Secreted</location>
    </subcellularLocation>
</comment>
<comment type="caution">
    <text evidence="14">Lacks conserved residue(s) required for the propagation of feature annotation.</text>
</comment>
<keyword evidence="8" id="KW-0472">Membrane</keyword>
<dbReference type="Pfam" id="PF01823">
    <property type="entry name" value="MACPF"/>
    <property type="match status" value="1"/>
</dbReference>
<accession>A0A8T2KI53</accession>
<dbReference type="PROSITE" id="PS50092">
    <property type="entry name" value="TSP1"/>
    <property type="match status" value="1"/>
</dbReference>
<evidence type="ECO:0000259" key="16">
    <source>
        <dbReference type="PROSITE" id="PS51412"/>
    </source>
</evidence>
<dbReference type="SMART" id="SM00209">
    <property type="entry name" value="TSP1"/>
    <property type="match status" value="1"/>
</dbReference>
<evidence type="ECO:0000256" key="12">
    <source>
        <dbReference type="ARBA" id="ARBA00093281"/>
    </source>
</evidence>
<dbReference type="GO" id="GO:0006956">
    <property type="term" value="P:complement activation"/>
    <property type="evidence" value="ECO:0007669"/>
    <property type="project" value="TreeGrafter"/>
</dbReference>
<evidence type="ECO:0000256" key="11">
    <source>
        <dbReference type="ARBA" id="ARBA00073222"/>
    </source>
</evidence>
<comment type="subunit">
    <text evidence="13">Monomer or dimer; as a C5b-7 complex it can also form multimeric rosettes. Component of the membrane attack complex (MAC), composed of complement C5b, C6, C7, C8A, C8B, C8G and multiple copies of the pore-forming subunit C9.</text>
</comment>
<keyword evidence="6" id="KW-0677">Repeat</keyword>
<dbReference type="InterPro" id="IPR001862">
    <property type="entry name" value="MAC_perforin"/>
</dbReference>
<keyword evidence="5 14" id="KW-0768">Sushi</keyword>
<dbReference type="InterPro" id="IPR020864">
    <property type="entry name" value="MACPF"/>
</dbReference>
<evidence type="ECO:0000256" key="1">
    <source>
        <dbReference type="ARBA" id="ARBA00004370"/>
    </source>
</evidence>
<feature type="domain" description="Sushi" evidence="15">
    <location>
        <begin position="377"/>
        <end position="436"/>
    </location>
</feature>
<dbReference type="GO" id="GO:0031640">
    <property type="term" value="P:killing of cells of another organism"/>
    <property type="evidence" value="ECO:0007669"/>
    <property type="project" value="UniProtKB-KW"/>
</dbReference>
<feature type="domain" description="MACPF" evidence="16">
    <location>
        <begin position="1"/>
        <end position="263"/>
    </location>
</feature>
<comment type="caution">
    <text evidence="17">The sequence shown here is derived from an EMBL/GenBank/DDBJ whole genome shotgun (WGS) entry which is preliminary data.</text>
</comment>
<dbReference type="SUPFAM" id="SSF57535">
    <property type="entry name" value="Complement control module/SCR domain"/>
    <property type="match status" value="2"/>
</dbReference>
<dbReference type="Gene3D" id="3.30.60.30">
    <property type="match status" value="2"/>
</dbReference>
<dbReference type="OrthoDB" id="504708at2759"/>
<feature type="domain" description="Sushi" evidence="15">
    <location>
        <begin position="437"/>
        <end position="498"/>
    </location>
</feature>
<comment type="function">
    <text evidence="12">Component of the membrane attack complex (MAC), a multiprotein complex activated by the complement cascade, which inserts into a target cell membrane and forms a pore, leading to target cell membrane rupture and cell lysis. The MAC is initiated by proteolytic cleavage of C5 into complement C5b in response to the classical, alternative, lectin and GZMK complement pathways. The complement pathways consist in a cascade of proteins that leads to phagocytosis and breakdown of pathogens and signaling that strengthens the adaptive immune system. C7 serves as a membrane anchor. During MAC assembly, associates with C5b and C6 to form the C5b-7 complex, a key lipophilic precursor of the MAC complex, which associates with the outer leaflet and reduces the energy for membrane bending.</text>
</comment>
<dbReference type="InterPro" id="IPR020863">
    <property type="entry name" value="MACPF_CS"/>
</dbReference>
<evidence type="ECO:0000259" key="15">
    <source>
        <dbReference type="PROSITE" id="PS50923"/>
    </source>
</evidence>
<keyword evidence="10" id="KW-0325">Glycoprotein</keyword>
<dbReference type="InterPro" id="IPR000436">
    <property type="entry name" value="Sushi_SCR_CCP_dom"/>
</dbReference>
<dbReference type="InterPro" id="IPR040729">
    <property type="entry name" value="Kazal_3"/>
</dbReference>
<dbReference type="InterPro" id="IPR035976">
    <property type="entry name" value="Sushi/SCR/CCP_sf"/>
</dbReference>
<evidence type="ECO:0000256" key="9">
    <source>
        <dbReference type="ARBA" id="ARBA00023157"/>
    </source>
</evidence>
<dbReference type="PRINTS" id="PR00764">
    <property type="entry name" value="COMPLEMENTC9"/>
</dbReference>
<evidence type="ECO:0000256" key="4">
    <source>
        <dbReference type="ARBA" id="ARBA00022525"/>
    </source>
</evidence>
<dbReference type="FunFam" id="2.20.100.10:FF:000001">
    <property type="entry name" value="semaphorin-5A isoform X1"/>
    <property type="match status" value="1"/>
</dbReference>
<evidence type="ECO:0000256" key="10">
    <source>
        <dbReference type="ARBA" id="ARBA00023180"/>
    </source>
</evidence>
<evidence type="ECO:0000313" key="18">
    <source>
        <dbReference type="Proteomes" id="UP000812440"/>
    </source>
</evidence>
<evidence type="ECO:0000256" key="6">
    <source>
        <dbReference type="ARBA" id="ARBA00022737"/>
    </source>
</evidence>
<dbReference type="SMART" id="SM00457">
    <property type="entry name" value="MACPF"/>
    <property type="match status" value="1"/>
</dbReference>
<dbReference type="Pfam" id="PF00084">
    <property type="entry name" value="Sushi"/>
    <property type="match status" value="2"/>
</dbReference>
<evidence type="ECO:0000256" key="3">
    <source>
        <dbReference type="ARBA" id="ARBA00009214"/>
    </source>
</evidence>
<keyword evidence="18" id="KW-1185">Reference proteome</keyword>
<dbReference type="SUPFAM" id="SSF82895">
    <property type="entry name" value="TSP-1 type 1 repeat"/>
    <property type="match status" value="1"/>
</dbReference>
<dbReference type="Proteomes" id="UP000812440">
    <property type="component" value="Chromosome 1"/>
</dbReference>
<evidence type="ECO:0000256" key="14">
    <source>
        <dbReference type="PROSITE-ProRule" id="PRU00302"/>
    </source>
</evidence>
<dbReference type="Gene3D" id="2.20.100.10">
    <property type="entry name" value="Thrombospondin type-1 (TSP1) repeat"/>
    <property type="match status" value="1"/>
</dbReference>
<dbReference type="GO" id="GO:0005579">
    <property type="term" value="C:membrane attack complex"/>
    <property type="evidence" value="ECO:0007669"/>
    <property type="project" value="InterPro"/>
</dbReference>
<feature type="disulfide bond" evidence="14">
    <location>
        <begin position="407"/>
        <end position="434"/>
    </location>
</feature>
<dbReference type="InterPro" id="IPR003884">
    <property type="entry name" value="FacI_MAC"/>
</dbReference>
<evidence type="ECO:0000256" key="8">
    <source>
        <dbReference type="ARBA" id="ARBA00023136"/>
    </source>
</evidence>
<name>A0A8T2KI53_9PIPI</name>
<keyword evidence="4" id="KW-0964">Secreted</keyword>
<gene>
    <name evidence="17" type="ORF">GDO86_002458</name>
</gene>
<evidence type="ECO:0000256" key="2">
    <source>
        <dbReference type="ARBA" id="ARBA00004613"/>
    </source>
</evidence>
<dbReference type="PROSITE" id="PS00279">
    <property type="entry name" value="MACPF_1"/>
    <property type="match status" value="1"/>
</dbReference>
<dbReference type="InterPro" id="IPR048825">
    <property type="entry name" value="C7_KAZAL"/>
</dbReference>
<dbReference type="AlphaFoldDB" id="A0A8T2KI53"/>
<proteinExistence type="inferred from homology"/>
<dbReference type="Gene3D" id="2.10.70.10">
    <property type="entry name" value="Complement Module, domain 1"/>
    <property type="match status" value="2"/>
</dbReference>